<dbReference type="RefSeq" id="WP_132962641.1">
    <property type="nucleotide sequence ID" value="NZ_SMAH01000008.1"/>
</dbReference>
<keyword evidence="1" id="KW-1133">Transmembrane helix</keyword>
<dbReference type="EMBL" id="SMAH01000008">
    <property type="protein sequence ID" value="TCS97643.1"/>
    <property type="molecule type" value="Genomic_DNA"/>
</dbReference>
<feature type="transmembrane region" description="Helical" evidence="1">
    <location>
        <begin position="100"/>
        <end position="120"/>
    </location>
</feature>
<dbReference type="AlphaFoldDB" id="A0A4R3LCG3"/>
<feature type="transmembrane region" description="Helical" evidence="1">
    <location>
        <begin position="446"/>
        <end position="468"/>
    </location>
</feature>
<evidence type="ECO:0000313" key="2">
    <source>
        <dbReference type="EMBL" id="TCS97643.1"/>
    </source>
</evidence>
<reference evidence="3 5" key="2">
    <citation type="submission" date="2019-07" db="EMBL/GenBank/DDBJ databases">
        <title>Tepidimonas ignava SPS-1037 draft genome.</title>
        <authorList>
            <person name="Da Costa M.S."/>
            <person name="Froufe H.J.C."/>
            <person name="Egas C."/>
            <person name="Albuquerque L."/>
        </authorList>
    </citation>
    <scope>NUCLEOTIDE SEQUENCE [LARGE SCALE GENOMIC DNA]</scope>
    <source>
        <strain evidence="3 5">SPS-1037</strain>
    </source>
</reference>
<evidence type="ECO:0000313" key="4">
    <source>
        <dbReference type="Proteomes" id="UP000295536"/>
    </source>
</evidence>
<protein>
    <submittedName>
        <fullName evidence="2">4-amino-4-deoxy-L-arabinose transferase-like glycosyltransferase</fullName>
    </submittedName>
</protein>
<feature type="transmembrane region" description="Helical" evidence="1">
    <location>
        <begin position="281"/>
        <end position="306"/>
    </location>
</feature>
<feature type="transmembrane region" description="Helical" evidence="1">
    <location>
        <begin position="140"/>
        <end position="162"/>
    </location>
</feature>
<feature type="transmembrane region" description="Helical" evidence="1">
    <location>
        <begin position="412"/>
        <end position="434"/>
    </location>
</feature>
<accession>A0A4R3LCG3</accession>
<evidence type="ECO:0000313" key="3">
    <source>
        <dbReference type="EMBL" id="TSE24082.1"/>
    </source>
</evidence>
<sequence>MNRPTPALVVPQAVRRLPRWVPWLLMAAYVLPGFWGRDPWRGADLTSLAVMLEMHAGGPWHVPQVLGETVLPLAWLPYWLGAAAIAWLPLPTLVAARLPFVLALGLTLACTWYSVYRLARLPAAQPLAPALGEAVAPVDYARAVADGALLALVATLGLAMLAHETTPTALQLAGVALWGWAGAHGWSSGGAPQPTSVRLGAAVGGTWAAAFVLALSGAPWLVGPLALAQAAWWWRTGMPPSRVVLALAGCAAALGLTWALHPAGLGWTAYGWPDGFDLTSLAAWGSLGRLLAWFVWPSAVLALWALWRWRAHLRSPHIGWPLTQALVVLLASVADGANDRVLVLALPSIATLAAWALPTLRGSLSAAIDWFAVLLYSGAAVIVWVIWVAMMTGVPAKPAANVARAAPGFEPALHPVLLGAALAGTALWLALVVWRLGRHAPALWKGLVLSAAGFTLNWLLLMTLWLPLLNWGLGLRPISERIARLVPAQACVAVTGLSPGDIGALRLHGGLAVQRLDSRSAQRCPLLVAGPRARAIDPDQWTLRADLPRLRENRERWRVYERAAPSADGAS</sequence>
<dbReference type="Proteomes" id="UP000295536">
    <property type="component" value="Unassembled WGS sequence"/>
</dbReference>
<feature type="transmembrane region" description="Helical" evidence="1">
    <location>
        <begin position="69"/>
        <end position="88"/>
    </location>
</feature>
<dbReference type="GO" id="GO:0016740">
    <property type="term" value="F:transferase activity"/>
    <property type="evidence" value="ECO:0007669"/>
    <property type="project" value="UniProtKB-KW"/>
</dbReference>
<dbReference type="EMBL" id="VJNC01000001">
    <property type="protein sequence ID" value="TSE24082.1"/>
    <property type="molecule type" value="Genomic_DNA"/>
</dbReference>
<feature type="transmembrane region" description="Helical" evidence="1">
    <location>
        <begin position="207"/>
        <end position="231"/>
    </location>
</feature>
<evidence type="ECO:0000313" key="5">
    <source>
        <dbReference type="Proteomes" id="UP000315577"/>
    </source>
</evidence>
<dbReference type="Proteomes" id="UP000315577">
    <property type="component" value="Unassembled WGS sequence"/>
</dbReference>
<feature type="transmembrane region" description="Helical" evidence="1">
    <location>
        <begin position="169"/>
        <end position="187"/>
    </location>
</feature>
<keyword evidence="1" id="KW-0472">Membrane</keyword>
<organism evidence="2 4">
    <name type="scientific">Tepidimonas ignava</name>
    <dbReference type="NCBI Taxonomy" id="114249"/>
    <lineage>
        <taxon>Bacteria</taxon>
        <taxon>Pseudomonadati</taxon>
        <taxon>Pseudomonadota</taxon>
        <taxon>Betaproteobacteria</taxon>
        <taxon>Burkholderiales</taxon>
        <taxon>Tepidimonas</taxon>
    </lineage>
</organism>
<keyword evidence="2" id="KW-0808">Transferase</keyword>
<gene>
    <name evidence="2" type="ORF">EDC36_10850</name>
    <name evidence="3" type="ORF">Tigna_00081</name>
</gene>
<keyword evidence="1" id="KW-0812">Transmembrane</keyword>
<feature type="transmembrane region" description="Helical" evidence="1">
    <location>
        <begin position="370"/>
        <end position="392"/>
    </location>
</feature>
<dbReference type="OrthoDB" id="8556356at2"/>
<feature type="transmembrane region" description="Helical" evidence="1">
    <location>
        <begin position="20"/>
        <end position="36"/>
    </location>
</feature>
<feature type="transmembrane region" description="Helical" evidence="1">
    <location>
        <begin position="243"/>
        <end position="261"/>
    </location>
</feature>
<proteinExistence type="predicted"/>
<keyword evidence="5" id="KW-1185">Reference proteome</keyword>
<reference evidence="2 4" key="1">
    <citation type="submission" date="2019-03" db="EMBL/GenBank/DDBJ databases">
        <title>Genomic Encyclopedia of Type Strains, Phase IV (KMG-IV): sequencing the most valuable type-strain genomes for metagenomic binning, comparative biology and taxonomic classification.</title>
        <authorList>
            <person name="Goeker M."/>
        </authorList>
    </citation>
    <scope>NUCLEOTIDE SEQUENCE [LARGE SCALE GENOMIC DNA]</scope>
    <source>
        <strain evidence="2 4">DSM 12034</strain>
    </source>
</reference>
<name>A0A4R3LCG3_9BURK</name>
<comment type="caution">
    <text evidence="2">The sequence shown here is derived from an EMBL/GenBank/DDBJ whole genome shotgun (WGS) entry which is preliminary data.</text>
</comment>
<evidence type="ECO:0000256" key="1">
    <source>
        <dbReference type="SAM" id="Phobius"/>
    </source>
</evidence>